<dbReference type="InterPro" id="IPR006357">
    <property type="entry name" value="HAD-SF_hydro_IIA"/>
</dbReference>
<dbReference type="Pfam" id="PF13344">
    <property type="entry name" value="Hydrolase_6"/>
    <property type="match status" value="1"/>
</dbReference>
<proteinExistence type="inferred from homology"/>
<dbReference type="EMBL" id="LRDH01000127">
    <property type="protein sequence ID" value="PPV13122.1"/>
    <property type="molecule type" value="Genomic_DNA"/>
</dbReference>
<comment type="function">
    <text evidence="1">Catalyzes the dephosphorylation of 2-6 carbon acid sugars in vitro.</text>
</comment>
<dbReference type="SFLD" id="SFLDS00003">
    <property type="entry name" value="Haloacid_Dehalogenase"/>
    <property type="match status" value="1"/>
</dbReference>
<comment type="similarity">
    <text evidence="1">Belongs to the HAD-like hydrolase superfamily. NagD family.</text>
</comment>
<dbReference type="Pfam" id="PF13242">
    <property type="entry name" value="Hydrolase_like"/>
    <property type="match status" value="1"/>
</dbReference>
<comment type="caution">
    <text evidence="5">The sequence shown here is derived from an EMBL/GenBank/DDBJ whole genome shotgun (WGS) entry which is preliminary data.</text>
</comment>
<dbReference type="Proteomes" id="UP000238081">
    <property type="component" value="Unassembled WGS sequence"/>
</dbReference>
<keyword evidence="1 4" id="KW-0460">Magnesium</keyword>
<name>A0A2S7F886_CLOBU</name>
<dbReference type="InterPro" id="IPR036412">
    <property type="entry name" value="HAD-like_sf"/>
</dbReference>
<dbReference type="InterPro" id="IPR023214">
    <property type="entry name" value="HAD_sf"/>
</dbReference>
<dbReference type="NCBIfam" id="TIGR01460">
    <property type="entry name" value="HAD-SF-IIA"/>
    <property type="match status" value="1"/>
</dbReference>
<gene>
    <name evidence="5" type="ORF">AWN73_17200</name>
</gene>
<dbReference type="RefSeq" id="WP_043667162.1">
    <property type="nucleotide sequence ID" value="NZ_JSEG01000050.1"/>
</dbReference>
<dbReference type="Gene3D" id="3.40.50.1000">
    <property type="entry name" value="HAD superfamily/HAD-like"/>
    <property type="match status" value="2"/>
</dbReference>
<feature type="binding site" evidence="4">
    <location>
        <position position="212"/>
    </location>
    <ligand>
        <name>Mg(2+)</name>
        <dbReference type="ChEBI" id="CHEBI:18420"/>
    </ligand>
</feature>
<dbReference type="PANTHER" id="PTHR19288:SF46">
    <property type="entry name" value="HALOACID DEHALOGENASE-LIKE HYDROLASE DOMAIN-CONTAINING PROTEIN 2"/>
    <property type="match status" value="1"/>
</dbReference>
<keyword evidence="1 4" id="KW-0479">Metal-binding</keyword>
<dbReference type="GO" id="GO:0005737">
    <property type="term" value="C:cytoplasm"/>
    <property type="evidence" value="ECO:0007669"/>
    <property type="project" value="TreeGrafter"/>
</dbReference>
<dbReference type="PANTHER" id="PTHR19288">
    <property type="entry name" value="4-NITROPHENYLPHOSPHATASE-RELATED"/>
    <property type="match status" value="1"/>
</dbReference>
<sequence>MLRNKKIFLLDIDGTVSVGNKVIEGTFEFLDYITGNGGKYIFITNNSSKSIDDYVEKFNGLGFKVDESNFITASYATALYLKNNYNNKKIFVLGTKSFIDELKKFNLNITEKLEEKISCVVVAYDDELTYKKIEKICELLSKDKSIDYIATNPDLVCPVSFGFVPDCGSLCMMIENATKRKPEYIGKPNRFIIDICLDKYNCKNEDMIIIGDRLYTDILCGINTDIDTCLVLTGEAVEDDLKESKIQPKYVFNSIKELYEGLK</sequence>
<accession>A0A2S7F886</accession>
<evidence type="ECO:0000256" key="4">
    <source>
        <dbReference type="PIRSR" id="PIRSR000915-3"/>
    </source>
</evidence>
<dbReference type="GO" id="GO:0046872">
    <property type="term" value="F:metal ion binding"/>
    <property type="evidence" value="ECO:0007669"/>
    <property type="project" value="UniProtKB-KW"/>
</dbReference>
<feature type="active site" description="Nucleophile" evidence="2">
    <location>
        <position position="11"/>
    </location>
</feature>
<reference evidence="5 6" key="1">
    <citation type="submission" date="2016-01" db="EMBL/GenBank/DDBJ databases">
        <title>Characterization of the Clostridium difficile lineages that are prevalent in Hong Kong and China.</title>
        <authorList>
            <person name="Kwok J.S.-L."/>
            <person name="Lam W.-Y."/>
            <person name="Ip M."/>
            <person name="Chan T.-F."/>
            <person name="Hawkey P.M."/>
            <person name="Tsui S.K.-W."/>
        </authorList>
    </citation>
    <scope>NUCLEOTIDE SEQUENCE [LARGE SCALE GENOMIC DNA]</scope>
    <source>
        <strain evidence="5 6">300064</strain>
    </source>
</reference>
<dbReference type="EC" id="3.1.3.-" evidence="1"/>
<dbReference type="AlphaFoldDB" id="A0A2S7F886"/>
<protein>
    <recommendedName>
        <fullName evidence="1">Acid sugar phosphatase</fullName>
        <ecNumber evidence="1">3.1.3.-</ecNumber>
    </recommendedName>
</protein>
<comment type="cofactor">
    <cofactor evidence="4">
        <name>Mg(2+)</name>
        <dbReference type="ChEBI" id="CHEBI:18420"/>
    </cofactor>
    <text evidence="4">Divalent metal ions. Mg(2+) is the most effective.</text>
</comment>
<feature type="active site" description="Proton donor" evidence="2">
    <location>
        <position position="13"/>
    </location>
</feature>
<dbReference type="PIRSF" id="PIRSF000915">
    <property type="entry name" value="PGP-type_phosphatase"/>
    <property type="match status" value="1"/>
</dbReference>
<evidence type="ECO:0000256" key="2">
    <source>
        <dbReference type="PIRSR" id="PIRSR000915-1"/>
    </source>
</evidence>
<evidence type="ECO:0000313" key="5">
    <source>
        <dbReference type="EMBL" id="PPV13122.1"/>
    </source>
</evidence>
<feature type="binding site" evidence="4">
    <location>
        <position position="13"/>
    </location>
    <ligand>
        <name>Mg(2+)</name>
        <dbReference type="ChEBI" id="CHEBI:18420"/>
    </ligand>
</feature>
<evidence type="ECO:0000256" key="3">
    <source>
        <dbReference type="PIRSR" id="PIRSR000915-2"/>
    </source>
</evidence>
<evidence type="ECO:0000313" key="6">
    <source>
        <dbReference type="Proteomes" id="UP000238081"/>
    </source>
</evidence>
<dbReference type="GO" id="GO:0016791">
    <property type="term" value="F:phosphatase activity"/>
    <property type="evidence" value="ECO:0007669"/>
    <property type="project" value="TreeGrafter"/>
</dbReference>
<evidence type="ECO:0000256" key="1">
    <source>
        <dbReference type="PIRNR" id="PIRNR000915"/>
    </source>
</evidence>
<dbReference type="SUPFAM" id="SSF56784">
    <property type="entry name" value="HAD-like"/>
    <property type="match status" value="1"/>
</dbReference>
<feature type="binding site" evidence="4">
    <location>
        <position position="11"/>
    </location>
    <ligand>
        <name>Mg(2+)</name>
        <dbReference type="ChEBI" id="CHEBI:18420"/>
    </ligand>
</feature>
<feature type="binding site" evidence="3">
    <location>
        <position position="187"/>
    </location>
    <ligand>
        <name>substrate</name>
    </ligand>
</feature>
<dbReference type="SFLD" id="SFLDG01129">
    <property type="entry name" value="C1.5:_HAD__Beta-PGM__Phosphata"/>
    <property type="match status" value="1"/>
</dbReference>
<organism evidence="5 6">
    <name type="scientific">Clostridium butyricum</name>
    <dbReference type="NCBI Taxonomy" id="1492"/>
    <lineage>
        <taxon>Bacteria</taxon>
        <taxon>Bacillati</taxon>
        <taxon>Bacillota</taxon>
        <taxon>Clostridia</taxon>
        <taxon>Eubacteriales</taxon>
        <taxon>Clostridiaceae</taxon>
        <taxon>Clostridium</taxon>
    </lineage>
</organism>